<protein>
    <recommendedName>
        <fullName evidence="4">DUF2399 domain-containing protein</fullName>
    </recommendedName>
</protein>
<proteinExistence type="predicted"/>
<dbReference type="EMBL" id="JARAVY010000039">
    <property type="protein sequence ID" value="MDX2916136.1"/>
    <property type="molecule type" value="Genomic_DNA"/>
</dbReference>
<comment type="caution">
    <text evidence="2">The sequence shown here is derived from an EMBL/GenBank/DDBJ whole genome shotgun (WGS) entry which is preliminary data.</text>
</comment>
<keyword evidence="3" id="KW-1185">Reference proteome</keyword>
<evidence type="ECO:0000313" key="3">
    <source>
        <dbReference type="Proteomes" id="UP001271723"/>
    </source>
</evidence>
<dbReference type="RefSeq" id="WP_086756073.1">
    <property type="nucleotide sequence ID" value="NZ_JAGJBZ010000007.1"/>
</dbReference>
<gene>
    <name evidence="2" type="ORF">PV517_46655</name>
</gene>
<dbReference type="Proteomes" id="UP001271723">
    <property type="component" value="Unassembled WGS sequence"/>
</dbReference>
<sequence length="292" mass="31862">MPDKRPRGYQPDWRPRPNTRELLAAVDAILNRYAGHLPISIRQAFYAAVSDGVLPKTERAYKRLVEVVGMGRRSGRIPWEVIRDDSGARAESPIAFAGLQAFRDGLLRAAEAYRRDRQEGQPIRLELWSEASGMVPQLAILASPYGVPVYSGGGFNSLPGKHDAALRAARDPRGLCILHVGDLDPSGTHLHRALAEDVAAFAAAHGGRVELVRVAVTEAQVEHYGLPTAPPKATDRRSFTAAGTTQAEALPPDVLTQLVRAAIEERRDADVHQAVLDQEAAERQQLLDELGE</sequence>
<evidence type="ECO:0000313" key="2">
    <source>
        <dbReference type="EMBL" id="MDX2916136.1"/>
    </source>
</evidence>
<evidence type="ECO:0000256" key="1">
    <source>
        <dbReference type="SAM" id="MobiDB-lite"/>
    </source>
</evidence>
<name>A0ABU4LJZ1_9ACTN</name>
<evidence type="ECO:0008006" key="4">
    <source>
        <dbReference type="Google" id="ProtNLM"/>
    </source>
</evidence>
<organism evidence="2 3">
    <name type="scientific">Streptomyces griseiscabiei</name>
    <dbReference type="NCBI Taxonomy" id="2993540"/>
    <lineage>
        <taxon>Bacteria</taxon>
        <taxon>Bacillati</taxon>
        <taxon>Actinomycetota</taxon>
        <taxon>Actinomycetes</taxon>
        <taxon>Kitasatosporales</taxon>
        <taxon>Streptomycetaceae</taxon>
        <taxon>Streptomyces</taxon>
    </lineage>
</organism>
<feature type="region of interest" description="Disordered" evidence="1">
    <location>
        <begin position="226"/>
        <end position="245"/>
    </location>
</feature>
<accession>A0ABU4LJZ1</accession>
<reference evidence="2 3" key="1">
    <citation type="journal article" date="2023" name="Microb. Genom.">
        <title>Mesoterricola silvestris gen. nov., sp. nov., Mesoterricola sediminis sp. nov., Geothrix oryzae sp. nov., Geothrix edaphica sp. nov., Geothrix rubra sp. nov., and Geothrix limicola sp. nov., six novel members of Acidobacteriota isolated from soils.</title>
        <authorList>
            <person name="Weisberg A.J."/>
            <person name="Pearce E."/>
            <person name="Kramer C.G."/>
            <person name="Chang J.H."/>
            <person name="Clarke C.R."/>
        </authorList>
    </citation>
    <scope>NUCLEOTIDE SEQUENCE [LARGE SCALE GENOMIC DNA]</scope>
    <source>
        <strain evidence="2 3">NRRL_B-2795</strain>
    </source>
</reference>